<keyword evidence="7" id="KW-1185">Reference proteome</keyword>
<keyword evidence="2 6" id="KW-0689">Ribosomal protein</keyword>
<dbReference type="GeneID" id="36320044"/>
<comment type="caution">
    <text evidence="6">The sequence shown here is derived from an EMBL/GenBank/DDBJ whole genome shotgun (WGS) entry which is preliminary data.</text>
</comment>
<dbReference type="EMBL" id="JPQZ01000003">
    <property type="protein sequence ID" value="KKO76386.1"/>
    <property type="molecule type" value="Genomic_DNA"/>
</dbReference>
<evidence type="ECO:0000313" key="6">
    <source>
        <dbReference type="EMBL" id="KKO76386.1"/>
    </source>
</evidence>
<evidence type="ECO:0000256" key="2">
    <source>
        <dbReference type="ARBA" id="ARBA00022980"/>
    </source>
</evidence>
<protein>
    <submittedName>
        <fullName evidence="6">60s ribosomal protein l7</fullName>
    </submittedName>
</protein>
<name>A0A0F9WGF8_9MICR</name>
<evidence type="ECO:0000256" key="3">
    <source>
        <dbReference type="ARBA" id="ARBA00023274"/>
    </source>
</evidence>
<dbReference type="PANTHER" id="PTHR11524:SF16">
    <property type="entry name" value="LARGE RIBOSOMAL SUBUNIT PROTEIN UL30"/>
    <property type="match status" value="1"/>
</dbReference>
<dbReference type="Pfam" id="PF00327">
    <property type="entry name" value="Ribosomal_L30"/>
    <property type="match status" value="1"/>
</dbReference>
<evidence type="ECO:0000256" key="1">
    <source>
        <dbReference type="ARBA" id="ARBA00007594"/>
    </source>
</evidence>
<dbReference type="GO" id="GO:0000463">
    <property type="term" value="P:maturation of LSU-rRNA from tricistronic rRNA transcript (SSU-rRNA, 5.8S rRNA, LSU-rRNA)"/>
    <property type="evidence" value="ECO:0007669"/>
    <property type="project" value="TreeGrafter"/>
</dbReference>
<dbReference type="Gene3D" id="3.30.1390.20">
    <property type="entry name" value="Ribosomal protein L30, ferredoxin-like fold domain"/>
    <property type="match status" value="1"/>
</dbReference>
<dbReference type="Proteomes" id="UP000034350">
    <property type="component" value="Unassembled WGS sequence"/>
</dbReference>
<dbReference type="RefSeq" id="XP_024332128.1">
    <property type="nucleotide sequence ID" value="XM_024475112.1"/>
</dbReference>
<dbReference type="SUPFAM" id="SSF55129">
    <property type="entry name" value="Ribosomal protein L30p/L7e"/>
    <property type="match status" value="1"/>
</dbReference>
<keyword evidence="4" id="KW-0175">Coiled coil</keyword>
<dbReference type="VEuPathDB" id="MicrosporidiaDB:G9O61_00g016820"/>
<evidence type="ECO:0000313" key="7">
    <source>
        <dbReference type="Proteomes" id="UP000034350"/>
    </source>
</evidence>
<dbReference type="InterPro" id="IPR016082">
    <property type="entry name" value="Ribosomal_uL30_ferredoxin-like"/>
</dbReference>
<feature type="domain" description="Large ribosomal subunit protein uL30-like ferredoxin-like fold" evidence="5">
    <location>
        <begin position="83"/>
        <end position="132"/>
    </location>
</feature>
<keyword evidence="3" id="KW-0687">Ribonucleoprotein</keyword>
<dbReference type="InterPro" id="IPR018038">
    <property type="entry name" value="Ribosomal_uL30_CS"/>
</dbReference>
<dbReference type="VEuPathDB" id="MicrosporidiaDB:AAJ76_30007661"/>
<comment type="similarity">
    <text evidence="1">Belongs to the universal ribosomal protein uL30 family.</text>
</comment>
<organism evidence="6 7">
    <name type="scientific">Vairimorpha ceranae</name>
    <dbReference type="NCBI Taxonomy" id="40302"/>
    <lineage>
        <taxon>Eukaryota</taxon>
        <taxon>Fungi</taxon>
        <taxon>Fungi incertae sedis</taxon>
        <taxon>Microsporidia</taxon>
        <taxon>Nosematidae</taxon>
        <taxon>Vairimorpha</taxon>
    </lineage>
</organism>
<dbReference type="AlphaFoldDB" id="A0A0F9WGF8"/>
<dbReference type="InterPro" id="IPR039699">
    <property type="entry name" value="Ribosomal_uL30"/>
</dbReference>
<dbReference type="InterPro" id="IPR035808">
    <property type="entry name" value="Ribosomal_uL30_euk_arc"/>
</dbReference>
<dbReference type="GO" id="GO:0003723">
    <property type="term" value="F:RNA binding"/>
    <property type="evidence" value="ECO:0007669"/>
    <property type="project" value="TreeGrafter"/>
</dbReference>
<dbReference type="PANTHER" id="PTHR11524">
    <property type="entry name" value="60S RIBOSOMAL PROTEIN L7"/>
    <property type="match status" value="1"/>
</dbReference>
<dbReference type="Gene3D" id="1.10.15.30">
    <property type="match status" value="1"/>
</dbReference>
<proteinExistence type="inferred from homology"/>
<sequence>MSDAVIPNSAKIMQEYQQKRAVIIEAKKLEYEQRVVKNKEYALETTKKLLQKYYNSVKDLENLKEEYKSKNMLYVPKEPNFLVVVKIKSSIGAPPRQRSILKLLRLKRTNSAVLVKNNKSMKRMLQFAKDYVAYGTISYELLRKMVYKHGAIKLKGGHRKLTNENIEDAFNGELKCIEEIVSNIYFRTEYFKVCANTLIPFRLKNPQGGYKGKKSKGFTEGGNLGNHFDLIGELVERML</sequence>
<evidence type="ECO:0000259" key="5">
    <source>
        <dbReference type="Pfam" id="PF00327"/>
    </source>
</evidence>
<dbReference type="GO" id="GO:0022625">
    <property type="term" value="C:cytosolic large ribosomal subunit"/>
    <property type="evidence" value="ECO:0007669"/>
    <property type="project" value="TreeGrafter"/>
</dbReference>
<evidence type="ECO:0000256" key="4">
    <source>
        <dbReference type="SAM" id="Coils"/>
    </source>
</evidence>
<dbReference type="OMA" id="SYYVDAQ"/>
<dbReference type="PROSITE" id="PS00634">
    <property type="entry name" value="RIBOSOMAL_L30"/>
    <property type="match status" value="1"/>
</dbReference>
<reference evidence="6 7" key="1">
    <citation type="journal article" date="2015" name="Environ. Microbiol.">
        <title>Genome analyses suggest the presence of polyploidy and recent human-driven expansions in eight global populations of the honeybee pathogen Nosema ceranae.</title>
        <authorList>
            <person name="Pelin A."/>
            <person name="Selman M."/>
            <person name="Aris-Brosou S."/>
            <person name="Farinelli L."/>
            <person name="Corradi N."/>
        </authorList>
    </citation>
    <scope>NUCLEOTIDE SEQUENCE [LARGE SCALE GENOMIC DNA]</scope>
    <source>
        <strain evidence="6 7">PA08 1199</strain>
    </source>
</reference>
<feature type="coiled-coil region" evidence="4">
    <location>
        <begin position="43"/>
        <end position="70"/>
    </location>
</feature>
<gene>
    <name evidence="6" type="ORF">AAJ76_30007661</name>
</gene>
<dbReference type="VEuPathDB" id="MicrosporidiaDB:NCER_101515"/>
<accession>A0A0F9WGF8</accession>
<dbReference type="InterPro" id="IPR036919">
    <property type="entry name" value="Ribo_uL30_ferredoxin-like_sf"/>
</dbReference>
<dbReference type="OrthoDB" id="28644at2759"/>
<dbReference type="CDD" id="cd01657">
    <property type="entry name" value="Ribosomal_L7_archeal_euk"/>
    <property type="match status" value="1"/>
</dbReference>
<dbReference type="GO" id="GO:0003735">
    <property type="term" value="F:structural constituent of ribosome"/>
    <property type="evidence" value="ECO:0007669"/>
    <property type="project" value="TreeGrafter"/>
</dbReference>